<gene>
    <name evidence="1" type="ORF">BN137_419</name>
</gene>
<sequence length="38" mass="4486">MTRREILRGNIGISGVLNRALRYNLAFYIRLKNLDIDH</sequence>
<dbReference type="EMBL" id="CAKW01000014">
    <property type="protein sequence ID" value="CCJ71084.1"/>
    <property type="molecule type" value="Genomic_DNA"/>
</dbReference>
<proteinExistence type="predicted"/>
<accession>K8A692</accession>
<protein>
    <submittedName>
        <fullName evidence="1">Uncharacterized protein</fullName>
    </submittedName>
</protein>
<dbReference type="AlphaFoldDB" id="K8A692"/>
<reference evidence="1" key="1">
    <citation type="submission" date="2012-07" db="EMBL/GenBank/DDBJ databases">
        <authorList>
            <person name="Cummings C."/>
        </authorList>
    </citation>
    <scope>NUCLEOTIDE SEQUENCE</scope>
    <source>
        <strain evidence="1">1330</strain>
    </source>
</reference>
<comment type="caution">
    <text evidence="1">The sequence shown here is derived from an EMBL/GenBank/DDBJ whole genome shotgun (WGS) entry which is preliminary data.</text>
</comment>
<evidence type="ECO:0000313" key="1">
    <source>
        <dbReference type="EMBL" id="CCJ71084.1"/>
    </source>
</evidence>
<organism evidence="1 2">
    <name type="scientific">Cronobacter condimenti 1330</name>
    <dbReference type="NCBI Taxonomy" id="1073999"/>
    <lineage>
        <taxon>Bacteria</taxon>
        <taxon>Pseudomonadati</taxon>
        <taxon>Pseudomonadota</taxon>
        <taxon>Gammaproteobacteria</taxon>
        <taxon>Enterobacterales</taxon>
        <taxon>Enterobacteriaceae</taxon>
        <taxon>Cronobacter</taxon>
    </lineage>
</organism>
<name>K8A692_9ENTR</name>
<dbReference type="Proteomes" id="UP000009340">
    <property type="component" value="Unassembled WGS sequence"/>
</dbReference>
<evidence type="ECO:0000313" key="2">
    <source>
        <dbReference type="Proteomes" id="UP000009340"/>
    </source>
</evidence>